<dbReference type="InterPro" id="IPR029058">
    <property type="entry name" value="AB_hydrolase_fold"/>
</dbReference>
<evidence type="ECO:0000256" key="1">
    <source>
        <dbReference type="ARBA" id="ARBA00022801"/>
    </source>
</evidence>
<dbReference type="SUPFAM" id="SSF53474">
    <property type="entry name" value="alpha/beta-Hydrolases"/>
    <property type="match status" value="1"/>
</dbReference>
<keyword evidence="4" id="KW-1185">Reference proteome</keyword>
<evidence type="ECO:0000313" key="3">
    <source>
        <dbReference type="EMBL" id="GAP83344.1"/>
    </source>
</evidence>
<keyword evidence="1" id="KW-0378">Hydrolase</keyword>
<reference evidence="3" key="1">
    <citation type="submission" date="2016-03" db="EMBL/GenBank/DDBJ databases">
        <title>Draft genome sequence of Rosellinia necatrix.</title>
        <authorList>
            <person name="Kanematsu S."/>
        </authorList>
    </citation>
    <scope>NUCLEOTIDE SEQUENCE [LARGE SCALE GENOMIC DNA]</scope>
    <source>
        <strain evidence="3">W97</strain>
    </source>
</reference>
<dbReference type="OrthoDB" id="408631at2759"/>
<dbReference type="AlphaFoldDB" id="A0A1S7UJA6"/>
<name>A0A1S7UJA6_ROSNE</name>
<evidence type="ECO:0000259" key="2">
    <source>
        <dbReference type="Pfam" id="PF07859"/>
    </source>
</evidence>
<dbReference type="PANTHER" id="PTHR48081:SF8">
    <property type="entry name" value="ALPHA_BETA HYDROLASE FOLD-3 DOMAIN-CONTAINING PROTEIN-RELATED"/>
    <property type="match status" value="1"/>
</dbReference>
<dbReference type="OMA" id="HFHCLME"/>
<gene>
    <name evidence="3" type="ORF">SAMD00023353_0203060</name>
</gene>
<dbReference type="PANTHER" id="PTHR48081">
    <property type="entry name" value="AB HYDROLASE SUPERFAMILY PROTEIN C4A8.06C"/>
    <property type="match status" value="1"/>
</dbReference>
<proteinExistence type="predicted"/>
<keyword evidence="3" id="KW-0560">Oxidoreductase</keyword>
<accession>A0A1S7UJA6</accession>
<dbReference type="STRING" id="77044.A0A1S7UJA6"/>
<evidence type="ECO:0000313" key="4">
    <source>
        <dbReference type="Proteomes" id="UP000054516"/>
    </source>
</evidence>
<protein>
    <submittedName>
        <fullName evidence="3">Putative arylesterase monooxygenase protein</fullName>
    </submittedName>
</protein>
<dbReference type="InterPro" id="IPR013094">
    <property type="entry name" value="AB_hydrolase_3"/>
</dbReference>
<dbReference type="GO" id="GO:0004497">
    <property type="term" value="F:monooxygenase activity"/>
    <property type="evidence" value="ECO:0007669"/>
    <property type="project" value="UniProtKB-KW"/>
</dbReference>
<dbReference type="Gene3D" id="3.40.50.1820">
    <property type="entry name" value="alpha/beta hydrolase"/>
    <property type="match status" value="1"/>
</dbReference>
<dbReference type="EMBL" id="DF977447">
    <property type="protein sequence ID" value="GAP83344.1"/>
    <property type="molecule type" value="Genomic_DNA"/>
</dbReference>
<dbReference type="Pfam" id="PF07859">
    <property type="entry name" value="Abhydrolase_3"/>
    <property type="match status" value="1"/>
</dbReference>
<feature type="domain" description="Alpha/beta hydrolase fold-3" evidence="2">
    <location>
        <begin position="88"/>
        <end position="299"/>
    </location>
</feature>
<organism evidence="3">
    <name type="scientific">Rosellinia necatrix</name>
    <name type="common">White root-rot fungus</name>
    <dbReference type="NCBI Taxonomy" id="77044"/>
    <lineage>
        <taxon>Eukaryota</taxon>
        <taxon>Fungi</taxon>
        <taxon>Dikarya</taxon>
        <taxon>Ascomycota</taxon>
        <taxon>Pezizomycotina</taxon>
        <taxon>Sordariomycetes</taxon>
        <taxon>Xylariomycetidae</taxon>
        <taxon>Xylariales</taxon>
        <taxon>Xylariaceae</taxon>
        <taxon>Rosellinia</taxon>
    </lineage>
</organism>
<dbReference type="Proteomes" id="UP000054516">
    <property type="component" value="Unassembled WGS sequence"/>
</dbReference>
<sequence length="322" mass="34904">MSAIKLDPEWKALWDVFSLMPKPVINDVYDLRKAANIGLAASSASLPERPEIKETKHSVTSLDGTDIDVHQFVPPAAASDPSPQRAILFAFGGGMIAGNIDIWRTSIGDLAHRAGSQVFAVNYRLAPEHPAPAAVEDFYAAARWLQARAADFGVDPARVVLHGKSAGGGIAAGAALLARDRGELPHPLAAMSLVYPMLDDRSALPEGHPMEEYLVWTSRGSDLAWTALLGRGKDDRTDENVSIYAVPARAKDLSGLPDTYIDVGALDLFRDEDIEFARRLAAEGVYVEFHLYPGVAHGFDSLRNMQVAQQAISGQTRFLTNY</sequence>
<dbReference type="InterPro" id="IPR050300">
    <property type="entry name" value="GDXG_lipolytic_enzyme"/>
</dbReference>
<keyword evidence="3" id="KW-0503">Monooxygenase</keyword>
<dbReference type="GO" id="GO:0016787">
    <property type="term" value="F:hydrolase activity"/>
    <property type="evidence" value="ECO:0007669"/>
    <property type="project" value="UniProtKB-KW"/>
</dbReference>